<dbReference type="Gene3D" id="2.10.109.10">
    <property type="entry name" value="Umud Fragment, subunit A"/>
    <property type="match status" value="1"/>
</dbReference>
<dbReference type="Pfam" id="PF00717">
    <property type="entry name" value="Peptidase_S24"/>
    <property type="match status" value="1"/>
</dbReference>
<dbReference type="Pfam" id="PF01381">
    <property type="entry name" value="HTH_3"/>
    <property type="match status" value="1"/>
</dbReference>
<dbReference type="Gene3D" id="1.10.260.40">
    <property type="entry name" value="lambda repressor-like DNA-binding domains"/>
    <property type="match status" value="1"/>
</dbReference>
<dbReference type="InterPro" id="IPR010982">
    <property type="entry name" value="Lambda_DNA-bd_dom_sf"/>
</dbReference>
<protein>
    <submittedName>
        <fullName evidence="5">XRE family transcriptional regulator</fullName>
    </submittedName>
</protein>
<dbReference type="CDD" id="cd00093">
    <property type="entry name" value="HTH_XRE"/>
    <property type="match status" value="1"/>
</dbReference>
<dbReference type="CDD" id="cd06529">
    <property type="entry name" value="S24_LexA-like"/>
    <property type="match status" value="1"/>
</dbReference>
<dbReference type="EMBL" id="CP099587">
    <property type="protein sequence ID" value="USS45096.1"/>
    <property type="molecule type" value="Genomic_DNA"/>
</dbReference>
<accession>A0ABY5BHR0</accession>
<dbReference type="SUPFAM" id="SSF51306">
    <property type="entry name" value="LexA/Signal peptidase"/>
    <property type="match status" value="1"/>
</dbReference>
<sequence length="247" mass="27972">MKNDEHIGLRIRELRRAAGYTLQRVADEFGISRASVSEWESGRSKPDSDKLFGLSLLFGVSIGYLLHGKRAAGEQHFVPAPTQAPDEDAGRPIAWENPDDLEHDEDRVWMDQYDYRFSAGTGHIQWEVRKKKALPFDIGFFKALGVRPQDCRLARVHGRSMEPYLFNRDMMMICEAKTHVRDGQIYAVYFEDEALVKQIFKEPDGALRLHSYNPEFPDRIVSGEQLAGLQIVGEVIYRSGSGLAGGN</sequence>
<evidence type="ECO:0000256" key="2">
    <source>
        <dbReference type="ARBA" id="ARBA00023125"/>
    </source>
</evidence>
<evidence type="ECO:0000256" key="3">
    <source>
        <dbReference type="ARBA" id="ARBA00023163"/>
    </source>
</evidence>
<keyword evidence="3" id="KW-0804">Transcription</keyword>
<reference evidence="5" key="1">
    <citation type="submission" date="2022-06" db="EMBL/GenBank/DDBJ databases">
        <title>Draft genome sequence of Burkholderia glumae strain GR20004 isolated from rice panicle showing bacterial panicle blight.</title>
        <authorList>
            <person name="Choi S.Y."/>
            <person name="Lee Y.H."/>
        </authorList>
    </citation>
    <scope>NUCLEOTIDE SEQUENCE</scope>
    <source>
        <strain evidence="5">GR20004</strain>
    </source>
</reference>
<dbReference type="PANTHER" id="PTHR40661">
    <property type="match status" value="1"/>
</dbReference>
<dbReference type="InterPro" id="IPR015927">
    <property type="entry name" value="Peptidase_S24_S26A/B/C"/>
</dbReference>
<organism evidence="5 6">
    <name type="scientific">Burkholderia glumae</name>
    <name type="common">Pseudomonas glumae</name>
    <dbReference type="NCBI Taxonomy" id="337"/>
    <lineage>
        <taxon>Bacteria</taxon>
        <taxon>Pseudomonadati</taxon>
        <taxon>Pseudomonadota</taxon>
        <taxon>Betaproteobacteria</taxon>
        <taxon>Burkholderiales</taxon>
        <taxon>Burkholderiaceae</taxon>
        <taxon>Burkholderia</taxon>
    </lineage>
</organism>
<keyword evidence="2" id="KW-0238">DNA-binding</keyword>
<keyword evidence="6" id="KW-1185">Reference proteome</keyword>
<dbReference type="SMART" id="SM00530">
    <property type="entry name" value="HTH_XRE"/>
    <property type="match status" value="1"/>
</dbReference>
<dbReference type="RefSeq" id="WP_252836742.1">
    <property type="nucleotide sequence ID" value="NZ_CP099587.1"/>
</dbReference>
<dbReference type="PROSITE" id="PS50943">
    <property type="entry name" value="HTH_CROC1"/>
    <property type="match status" value="1"/>
</dbReference>
<dbReference type="InterPro" id="IPR036286">
    <property type="entry name" value="LexA/Signal_pep-like_sf"/>
</dbReference>
<proteinExistence type="predicted"/>
<evidence type="ECO:0000259" key="4">
    <source>
        <dbReference type="PROSITE" id="PS50943"/>
    </source>
</evidence>
<dbReference type="SUPFAM" id="SSF47413">
    <property type="entry name" value="lambda repressor-like DNA-binding domains"/>
    <property type="match status" value="1"/>
</dbReference>
<evidence type="ECO:0000313" key="6">
    <source>
        <dbReference type="Proteomes" id="UP001056386"/>
    </source>
</evidence>
<keyword evidence="1" id="KW-0805">Transcription regulation</keyword>
<dbReference type="InterPro" id="IPR001387">
    <property type="entry name" value="Cro/C1-type_HTH"/>
</dbReference>
<feature type="domain" description="HTH cro/C1-type" evidence="4">
    <location>
        <begin position="11"/>
        <end position="65"/>
    </location>
</feature>
<name>A0ABY5BHR0_BURGL</name>
<evidence type="ECO:0000313" key="5">
    <source>
        <dbReference type="EMBL" id="USS45096.1"/>
    </source>
</evidence>
<gene>
    <name evidence="5" type="ORF">NFI99_26260</name>
</gene>
<dbReference type="InterPro" id="IPR039418">
    <property type="entry name" value="LexA-like"/>
</dbReference>
<dbReference type="Proteomes" id="UP001056386">
    <property type="component" value="Chromosome 1"/>
</dbReference>
<dbReference type="PANTHER" id="PTHR40661:SF3">
    <property type="entry name" value="FELS-1 PROPHAGE TRANSCRIPTIONAL REGULATOR"/>
    <property type="match status" value="1"/>
</dbReference>
<evidence type="ECO:0000256" key="1">
    <source>
        <dbReference type="ARBA" id="ARBA00023015"/>
    </source>
</evidence>